<dbReference type="EMBL" id="LXFE01000323">
    <property type="protein sequence ID" value="OLL25744.1"/>
    <property type="molecule type" value="Genomic_DNA"/>
</dbReference>
<organism evidence="1 2">
    <name type="scientific">Neolecta irregularis (strain DAH-3)</name>
    <dbReference type="NCBI Taxonomy" id="1198029"/>
    <lineage>
        <taxon>Eukaryota</taxon>
        <taxon>Fungi</taxon>
        <taxon>Dikarya</taxon>
        <taxon>Ascomycota</taxon>
        <taxon>Taphrinomycotina</taxon>
        <taxon>Neolectales</taxon>
        <taxon>Neolectaceae</taxon>
        <taxon>Neolecta</taxon>
    </lineage>
</organism>
<evidence type="ECO:0000313" key="1">
    <source>
        <dbReference type="EMBL" id="OLL25744.1"/>
    </source>
</evidence>
<proteinExistence type="predicted"/>
<comment type="caution">
    <text evidence="1">The sequence shown here is derived from an EMBL/GenBank/DDBJ whole genome shotgun (WGS) entry which is preliminary data.</text>
</comment>
<dbReference type="OrthoDB" id="5391496at2759"/>
<gene>
    <name evidence="1" type="ORF">NEOLI_001643</name>
</gene>
<sequence length="244" mass="27216">MFQPPIELLLCPEHPSQTSHVNLDLFPLLITSPSVASVLLFLLNYHRLHKPRENSILVICSSSRQHSINNALQNDINAEGSVISSFLSSLETASSIWQAASRQLSIVHVTSLPQLSAFLSIVRMEQKTFLAIWGFTEMHRLGERYSAQGLGRTLASALDACNNGRLIIGDSKSEDEFIGILNETEFLGESQAIGIDKCYARWMKSFWTVGVGEGEWSSMGHKSLVQWKEQENKCIDITITNKPL</sequence>
<evidence type="ECO:0000313" key="2">
    <source>
        <dbReference type="Proteomes" id="UP000186594"/>
    </source>
</evidence>
<name>A0A1U7LSX0_NEOID</name>
<protein>
    <submittedName>
        <fullName evidence="1">Uncharacterized protein</fullName>
    </submittedName>
</protein>
<dbReference type="OMA" id="WISASEY"/>
<dbReference type="AlphaFoldDB" id="A0A1U7LSX0"/>
<accession>A0A1U7LSX0</accession>
<dbReference type="Proteomes" id="UP000186594">
    <property type="component" value="Unassembled WGS sequence"/>
</dbReference>
<keyword evidence="2" id="KW-1185">Reference proteome</keyword>
<reference evidence="1 2" key="1">
    <citation type="submission" date="2016-04" db="EMBL/GenBank/DDBJ databases">
        <title>Evolutionary innovation and constraint leading to complex multicellularity in the Ascomycota.</title>
        <authorList>
            <person name="Cisse O."/>
            <person name="Nguyen A."/>
            <person name="Hewitt D.A."/>
            <person name="Jedd G."/>
            <person name="Stajich J.E."/>
        </authorList>
    </citation>
    <scope>NUCLEOTIDE SEQUENCE [LARGE SCALE GENOMIC DNA]</scope>
    <source>
        <strain evidence="1 2">DAH-3</strain>
    </source>
</reference>